<comment type="pathway">
    <text evidence="4">Amine and polyamine biosynthesis; spermidine biosynthesis; spermidine from putrescine: step 1/1.</text>
</comment>
<feature type="domain" description="PABS" evidence="6">
    <location>
        <begin position="18"/>
        <end position="248"/>
    </location>
</feature>
<evidence type="ECO:0000256" key="1">
    <source>
        <dbReference type="ARBA" id="ARBA00007867"/>
    </source>
</evidence>
<organism evidence="7 8">
    <name type="scientific">Peribacillus simplex</name>
    <dbReference type="NCBI Taxonomy" id="1478"/>
    <lineage>
        <taxon>Bacteria</taxon>
        <taxon>Bacillati</taxon>
        <taxon>Bacillota</taxon>
        <taxon>Bacilli</taxon>
        <taxon>Bacillales</taxon>
        <taxon>Bacillaceae</taxon>
        <taxon>Peribacillus</taxon>
    </lineage>
</organism>
<dbReference type="FunFam" id="3.40.50.150:FF:000088">
    <property type="entry name" value="Polyamine aminopropyltransferase"/>
    <property type="match status" value="1"/>
</dbReference>
<keyword evidence="2 4" id="KW-0808">Transferase</keyword>
<dbReference type="InterPro" id="IPR030374">
    <property type="entry name" value="PABS"/>
</dbReference>
<feature type="active site" description="Proton acceptor" evidence="4 5">
    <location>
        <position position="169"/>
    </location>
</feature>
<dbReference type="GO" id="GO:0004766">
    <property type="term" value="F:spermidine synthase activity"/>
    <property type="evidence" value="ECO:0007669"/>
    <property type="project" value="UniProtKB-UniRule"/>
</dbReference>
<evidence type="ECO:0000259" key="6">
    <source>
        <dbReference type="PROSITE" id="PS51006"/>
    </source>
</evidence>
<dbReference type="Pfam" id="PF01564">
    <property type="entry name" value="Spermine_synth"/>
    <property type="match status" value="1"/>
</dbReference>
<dbReference type="CDD" id="cd02440">
    <property type="entry name" value="AdoMet_MTases"/>
    <property type="match status" value="1"/>
</dbReference>
<dbReference type="PROSITE" id="PS51006">
    <property type="entry name" value="PABS_2"/>
    <property type="match status" value="1"/>
</dbReference>
<comment type="catalytic activity">
    <reaction evidence="4">
        <text>S-adenosyl 3-(methylsulfanyl)propylamine + putrescine = S-methyl-5'-thioadenosine + spermidine + H(+)</text>
        <dbReference type="Rhea" id="RHEA:12721"/>
        <dbReference type="ChEBI" id="CHEBI:15378"/>
        <dbReference type="ChEBI" id="CHEBI:17509"/>
        <dbReference type="ChEBI" id="CHEBI:57443"/>
        <dbReference type="ChEBI" id="CHEBI:57834"/>
        <dbReference type="ChEBI" id="CHEBI:326268"/>
        <dbReference type="EC" id="2.5.1.16"/>
    </reaction>
</comment>
<keyword evidence="3 4" id="KW-0620">Polyamine biosynthesis</keyword>
<evidence type="ECO:0000256" key="2">
    <source>
        <dbReference type="ARBA" id="ARBA00022679"/>
    </source>
</evidence>
<feature type="binding site" evidence="4">
    <location>
        <position position="97"/>
    </location>
    <ligand>
        <name>spermidine</name>
        <dbReference type="ChEBI" id="CHEBI:57834"/>
    </ligand>
</feature>
<feature type="binding site" evidence="4">
    <location>
        <begin position="151"/>
        <end position="152"/>
    </location>
    <ligand>
        <name>S-methyl-5'-thioadenosine</name>
        <dbReference type="ChEBI" id="CHEBI:17509"/>
    </ligand>
</feature>
<comment type="similarity">
    <text evidence="1 4">Belongs to the spermidine/spermine synthase family.</text>
</comment>
<proteinExistence type="inferred from homology"/>
<gene>
    <name evidence="4" type="primary">speE</name>
    <name evidence="7" type="ORF">FC678_12125</name>
</gene>
<dbReference type="GO" id="GO:0010487">
    <property type="term" value="F:thermospermine synthase activity"/>
    <property type="evidence" value="ECO:0007669"/>
    <property type="project" value="UniProtKB-ARBA"/>
</dbReference>
<comment type="caution">
    <text evidence="4">Lacks conserved residue(s) required for the propagation of feature annotation.</text>
</comment>
<dbReference type="EMBL" id="SZNT01000153">
    <property type="protein sequence ID" value="TKH11492.1"/>
    <property type="molecule type" value="Genomic_DNA"/>
</dbReference>
<evidence type="ECO:0000256" key="3">
    <source>
        <dbReference type="ARBA" id="ARBA00023115"/>
    </source>
</evidence>
<comment type="function">
    <text evidence="4">Catalyzes the irreversible transfer of a propylamine group from the amino donor S-adenosylmethioninamine (decarboxy-AdoMet) to putrescine (1,4-diaminobutane) to yield spermidine.</text>
</comment>
<comment type="subunit">
    <text evidence="4">Homodimer or homotetramer.</text>
</comment>
<dbReference type="EC" id="2.5.1.16" evidence="4"/>
<dbReference type="RefSeq" id="WP_137016808.1">
    <property type="nucleotide sequence ID" value="NZ_SZNS01000009.1"/>
</dbReference>
<dbReference type="InterPro" id="IPR029063">
    <property type="entry name" value="SAM-dependent_MTases_sf"/>
</dbReference>
<dbReference type="InterPro" id="IPR030373">
    <property type="entry name" value="PABS_CS"/>
</dbReference>
<evidence type="ECO:0000256" key="4">
    <source>
        <dbReference type="HAMAP-Rule" id="MF_00198"/>
    </source>
</evidence>
<dbReference type="PROSITE" id="PS01330">
    <property type="entry name" value="PABS_1"/>
    <property type="match status" value="1"/>
</dbReference>
<comment type="caution">
    <text evidence="7">The sequence shown here is derived from an EMBL/GenBank/DDBJ whole genome shotgun (WGS) entry which is preliminary data.</text>
</comment>
<dbReference type="SUPFAM" id="SSF53335">
    <property type="entry name" value="S-adenosyl-L-methionine-dependent methyltransferases"/>
    <property type="match status" value="1"/>
</dbReference>
<evidence type="ECO:0000313" key="7">
    <source>
        <dbReference type="EMBL" id="TKH11492.1"/>
    </source>
</evidence>
<protein>
    <recommendedName>
        <fullName evidence="4">Polyamine aminopropyltransferase</fullName>
    </recommendedName>
    <alternativeName>
        <fullName evidence="4">Putrescine aminopropyltransferase</fullName>
        <shortName evidence="4">PAPT</shortName>
    </alternativeName>
    <alternativeName>
        <fullName evidence="4">Spermidine synthase</fullName>
        <shortName evidence="4">SPDS</shortName>
        <shortName evidence="4">SPDSY</shortName>
        <ecNumber evidence="4">2.5.1.16</ecNumber>
    </alternativeName>
</protein>
<dbReference type="InterPro" id="IPR001045">
    <property type="entry name" value="Spermi_synthase"/>
</dbReference>
<dbReference type="HAMAP" id="MF_00198">
    <property type="entry name" value="Spermidine_synth"/>
    <property type="match status" value="1"/>
</dbReference>
<name>A0A9X8ZHN1_9BACI</name>
<accession>A0A9X8ZHN1</accession>
<dbReference type="OrthoDB" id="9793120at2"/>
<evidence type="ECO:0000313" key="8">
    <source>
        <dbReference type="Proteomes" id="UP000309170"/>
    </source>
</evidence>
<feature type="binding site" evidence="4">
    <location>
        <position position="117"/>
    </location>
    <ligand>
        <name>S-methyl-5'-thioadenosine</name>
        <dbReference type="ChEBI" id="CHEBI:17509"/>
    </ligand>
</feature>
<dbReference type="AlphaFoldDB" id="A0A9X8ZHN1"/>
<keyword evidence="4" id="KW-0745">Spermidine biosynthesis</keyword>
<reference evidence="7 8" key="1">
    <citation type="journal article" date="2019" name="Environ. Microbiol.">
        <title>An active ?-lactamase is a part of an orchestrated cell wall stress resistance network of Bacillus subtilis and related rhizosphere species.</title>
        <authorList>
            <person name="Bucher T."/>
            <person name="Keren-Paz A."/>
            <person name="Hausser J."/>
            <person name="Olender T."/>
            <person name="Cytryn E."/>
            <person name="Kolodkin-Gal I."/>
        </authorList>
    </citation>
    <scope>NUCLEOTIDE SEQUENCE [LARGE SCALE GENOMIC DNA]</scope>
    <source>
        <strain evidence="7 8">I4</strain>
    </source>
</reference>
<dbReference type="GO" id="GO:0008295">
    <property type="term" value="P:spermidine biosynthetic process"/>
    <property type="evidence" value="ECO:0007669"/>
    <property type="project" value="UniProtKB-UniRule"/>
</dbReference>
<dbReference type="PANTHER" id="PTHR43317">
    <property type="entry name" value="THERMOSPERMINE SYNTHASE ACAULIS5"/>
    <property type="match status" value="1"/>
</dbReference>
<dbReference type="PANTHER" id="PTHR43317:SF1">
    <property type="entry name" value="THERMOSPERMINE SYNTHASE ACAULIS5"/>
    <property type="match status" value="1"/>
</dbReference>
<evidence type="ECO:0000256" key="5">
    <source>
        <dbReference type="PROSITE-ProRule" id="PRU00354"/>
    </source>
</evidence>
<dbReference type="Proteomes" id="UP000309170">
    <property type="component" value="Unassembled WGS sequence"/>
</dbReference>
<dbReference type="Gene3D" id="3.40.50.150">
    <property type="entry name" value="Vaccinia Virus protein VP39"/>
    <property type="match status" value="1"/>
</dbReference>
<feature type="binding site" evidence="4">
    <location>
        <position position="44"/>
    </location>
    <ligand>
        <name>S-methyl-5'-thioadenosine</name>
        <dbReference type="ChEBI" id="CHEBI:17509"/>
    </ligand>
</feature>
<feature type="binding site" evidence="4">
    <location>
        <position position="73"/>
    </location>
    <ligand>
        <name>spermidine</name>
        <dbReference type="ChEBI" id="CHEBI:57834"/>
    </ligand>
</feature>
<sequence length="308" mass="35743">MNSKNGMQDESRTFDGGDIWDQIGLREIKALKHKVLHEGISKYQDINVVEAKDIRMYLNEQLQFSSLDERIYHEALVHPAMTLSKKRTRVLILGGGDGLALREVLKYSDVKRVDLVDIDSEIIKVAKSVRKIVELNEGSFLDRRVKVHIQDAQKYVSSNTRKYNVIIVDFPDPANEILSKLYTKELFSRLYSFLADDGVLVCQSNSPDDAPLVYWSIGRTIRSVGFDVMSYHTIVPSFGDWGFHIASKKFRTKRMDKLSINVPYGTLPKDLSSLFQFKDYHLYRRRYAKVNTLDQLTLHRFYQQEMDY</sequence>